<sequence>MLSLTPEQIESYKQQLRDAEPQKTSGLTGEALRSVWEKGNARRALPPNDSDNFKISKVRLERRWKKFCATMGVDDWKGSIKSLCFAEKGLGESFFRYLMQDPNGRGITSENTIRLYQRGLNALFHKYTGRPLDDATKNHFYQVAVSEISPYYGLRRKPKPKPPMGPEFFIQHIHFLWVRSRKSFFIGLDRTDDATIRHLCMWTGCRKHELVYNKPQNCEKLVKEHDDESDAYTDTEPDPVTFGPRPIRECWLCGGPDERRDNRELKLLCWEDINFSIIQDPLGGRDRLVMHILLQWHKGENKKVVPTWFPIIEEDIPALCPVTHILAKAIAEGVIASEGYQTRAEPFFSTKLGDRAVFIQWKQEWMHKPVFRATINALGEKSDAPQTGSVFDQRSDRLGQEMGLLDKLSQYCYRRGTLQTVDRHYRTSVRDQVSRHKPGSSTYQVHYHNQMTNAVIQDAFLGRGTNSPILAILNEIGLFCDENAPQSVPDNVMEMIGPSRTVDRLEQELEQMRISLSEQYGRPSEARADERAQYAKVQTKLRAARQDHRRKLHKLIYKDYFKKRNEEELQNQLHGIHRRPEMKRIVYQLPERSRVTRILGDMDDQLSEEEVVQRKVEAINAMVAYAFGQQAKPLKLQDPSANGDITSAAVISPRPILPRTVSTPKPAELPATPPPPYTPLDLNHTVPQPQPVVKKKQRIAPGPCIFCGKKVIPKRE</sequence>
<keyword evidence="2" id="KW-1185">Reference proteome</keyword>
<gene>
    <name evidence="1" type="ORF">NLG97_g252</name>
</gene>
<proteinExistence type="predicted"/>
<dbReference type="EMBL" id="JANAKD010000007">
    <property type="protein sequence ID" value="KAJ3499550.1"/>
    <property type="molecule type" value="Genomic_DNA"/>
</dbReference>
<name>A0ACC1R8W8_9HYPO</name>
<reference evidence="1" key="1">
    <citation type="submission" date="2022-07" db="EMBL/GenBank/DDBJ databases">
        <title>Genome Sequence of Lecanicillium saksenae.</title>
        <authorList>
            <person name="Buettner E."/>
        </authorList>
    </citation>
    <scope>NUCLEOTIDE SEQUENCE</scope>
    <source>
        <strain evidence="1">VT-O1</strain>
    </source>
</reference>
<evidence type="ECO:0000313" key="1">
    <source>
        <dbReference type="EMBL" id="KAJ3499550.1"/>
    </source>
</evidence>
<organism evidence="1 2">
    <name type="scientific">Lecanicillium saksenae</name>
    <dbReference type="NCBI Taxonomy" id="468837"/>
    <lineage>
        <taxon>Eukaryota</taxon>
        <taxon>Fungi</taxon>
        <taxon>Dikarya</taxon>
        <taxon>Ascomycota</taxon>
        <taxon>Pezizomycotina</taxon>
        <taxon>Sordariomycetes</taxon>
        <taxon>Hypocreomycetidae</taxon>
        <taxon>Hypocreales</taxon>
        <taxon>Cordycipitaceae</taxon>
        <taxon>Lecanicillium</taxon>
    </lineage>
</organism>
<accession>A0ACC1R8W8</accession>
<dbReference type="Proteomes" id="UP001148737">
    <property type="component" value="Unassembled WGS sequence"/>
</dbReference>
<evidence type="ECO:0000313" key="2">
    <source>
        <dbReference type="Proteomes" id="UP001148737"/>
    </source>
</evidence>
<protein>
    <submittedName>
        <fullName evidence="1">Uncharacterized protein</fullName>
    </submittedName>
</protein>
<comment type="caution">
    <text evidence="1">The sequence shown here is derived from an EMBL/GenBank/DDBJ whole genome shotgun (WGS) entry which is preliminary data.</text>
</comment>